<evidence type="ECO:0000313" key="1">
    <source>
        <dbReference type="EMBL" id="KUN15905.1"/>
    </source>
</evidence>
<accession>A0A101PQP1</accession>
<dbReference type="AlphaFoldDB" id="A0A101PQP1"/>
<evidence type="ECO:0000313" key="2">
    <source>
        <dbReference type="Proteomes" id="UP000053398"/>
    </source>
</evidence>
<reference evidence="1 2" key="1">
    <citation type="submission" date="2015-10" db="EMBL/GenBank/DDBJ databases">
        <title>Draft genome sequence of Streptomyces corchorusii DSM 40340, type strain for the species Streptomyces corchorusii.</title>
        <authorList>
            <person name="Ruckert C."/>
            <person name="Winkler A."/>
            <person name="Kalinowski J."/>
            <person name="Kampfer P."/>
            <person name="Glaeser S."/>
        </authorList>
    </citation>
    <scope>NUCLEOTIDE SEQUENCE [LARGE SCALE GENOMIC DNA]</scope>
    <source>
        <strain evidence="1 2">DSM 40340</strain>
    </source>
</reference>
<protein>
    <submittedName>
        <fullName evidence="1">Uncharacterized protein</fullName>
    </submittedName>
</protein>
<organism evidence="1 2">
    <name type="scientific">Streptomyces corchorusii</name>
    <name type="common">Streptomyces chibaensis</name>
    <dbReference type="NCBI Taxonomy" id="1903"/>
    <lineage>
        <taxon>Bacteria</taxon>
        <taxon>Bacillati</taxon>
        <taxon>Actinomycetota</taxon>
        <taxon>Actinomycetes</taxon>
        <taxon>Kitasatosporales</taxon>
        <taxon>Streptomycetaceae</taxon>
        <taxon>Streptomyces</taxon>
    </lineage>
</organism>
<gene>
    <name evidence="1" type="ORF">AQJ11_42105</name>
</gene>
<sequence>MGEYRLDLLQPVVCVLIALQGLALLQQTGCHWHQQLMPPLRRLLGATLGSLLQGNPSLGTEDCLGCPTYGVCLRRLIDELDGLQSLRLVIGSVGCADSQGGSQLDPLSSRSAGVVHCSHLVDLGLLTEVLPQLHALQRRRTLHFRWLAAQRLHVLLGIHERTEQFVISRHALHVWVFRVLVDLAQFTDDGRSI</sequence>
<dbReference type="Proteomes" id="UP000053398">
    <property type="component" value="Unassembled WGS sequence"/>
</dbReference>
<proteinExistence type="predicted"/>
<comment type="caution">
    <text evidence="1">The sequence shown here is derived from an EMBL/GenBank/DDBJ whole genome shotgun (WGS) entry which is preliminary data.</text>
</comment>
<keyword evidence="2" id="KW-1185">Reference proteome</keyword>
<dbReference type="EMBL" id="LMWP01000067">
    <property type="protein sequence ID" value="KUN15905.1"/>
    <property type="molecule type" value="Genomic_DNA"/>
</dbReference>
<name>A0A101PQP1_STRCK</name>